<organism evidence="3 6">
    <name type="scientific">Didymodactylos carnosus</name>
    <dbReference type="NCBI Taxonomy" id="1234261"/>
    <lineage>
        <taxon>Eukaryota</taxon>
        <taxon>Metazoa</taxon>
        <taxon>Spiralia</taxon>
        <taxon>Gnathifera</taxon>
        <taxon>Rotifera</taxon>
        <taxon>Eurotatoria</taxon>
        <taxon>Bdelloidea</taxon>
        <taxon>Philodinida</taxon>
        <taxon>Philodinidae</taxon>
        <taxon>Didymodactylos</taxon>
    </lineage>
</organism>
<dbReference type="InterPro" id="IPR006073">
    <property type="entry name" value="GTP-bd"/>
</dbReference>
<proteinExistence type="predicted"/>
<gene>
    <name evidence="3" type="ORF">GPM918_LOCUS26878</name>
    <name evidence="2" type="ORF">OVA965_LOCUS25514</name>
    <name evidence="5" type="ORF">SRO942_LOCUS27106</name>
    <name evidence="4" type="ORF">TMI583_LOCUS26246</name>
</gene>
<evidence type="ECO:0000313" key="6">
    <source>
        <dbReference type="Proteomes" id="UP000663829"/>
    </source>
</evidence>
<dbReference type="Proteomes" id="UP000682733">
    <property type="component" value="Unassembled WGS sequence"/>
</dbReference>
<dbReference type="AlphaFoldDB" id="A0A815BF32"/>
<dbReference type="Proteomes" id="UP000677228">
    <property type="component" value="Unassembled WGS sequence"/>
</dbReference>
<dbReference type="Proteomes" id="UP000663829">
    <property type="component" value="Unassembled WGS sequence"/>
</dbReference>
<dbReference type="EMBL" id="CAJNOK010015880">
    <property type="protein sequence ID" value="CAF1233909.1"/>
    <property type="molecule type" value="Genomic_DNA"/>
</dbReference>
<accession>A0A815BF32</accession>
<dbReference type="EMBL" id="CAJOBA010037428">
    <property type="protein sequence ID" value="CAF4042071.1"/>
    <property type="molecule type" value="Genomic_DNA"/>
</dbReference>
<dbReference type="OrthoDB" id="10047141at2759"/>
<dbReference type="PRINTS" id="PR00449">
    <property type="entry name" value="RASTRNSFRMNG"/>
</dbReference>
<dbReference type="CDD" id="cd00882">
    <property type="entry name" value="Ras_like_GTPase"/>
    <property type="match status" value="1"/>
</dbReference>
<comment type="caution">
    <text evidence="3">The sequence shown here is derived from an EMBL/GenBank/DDBJ whole genome shotgun (WGS) entry which is preliminary data.</text>
</comment>
<reference evidence="3" key="1">
    <citation type="submission" date="2021-02" db="EMBL/GenBank/DDBJ databases">
        <authorList>
            <person name="Nowell W R."/>
        </authorList>
    </citation>
    <scope>NUCLEOTIDE SEQUENCE</scope>
</reference>
<evidence type="ECO:0000313" key="2">
    <source>
        <dbReference type="EMBL" id="CAF1233909.1"/>
    </source>
</evidence>
<keyword evidence="6" id="KW-1185">Reference proteome</keyword>
<dbReference type="Proteomes" id="UP000681722">
    <property type="component" value="Unassembled WGS sequence"/>
</dbReference>
<dbReference type="EMBL" id="CAJOBC010021297">
    <property type="protein sequence ID" value="CAF4050470.1"/>
    <property type="molecule type" value="Genomic_DNA"/>
</dbReference>
<dbReference type="GO" id="GO:0005525">
    <property type="term" value="F:GTP binding"/>
    <property type="evidence" value="ECO:0007669"/>
    <property type="project" value="InterPro"/>
</dbReference>
<name>A0A815BF32_9BILA</name>
<protein>
    <recommendedName>
        <fullName evidence="1">G domain-containing protein</fullName>
    </recommendedName>
</protein>
<evidence type="ECO:0000313" key="5">
    <source>
        <dbReference type="EMBL" id="CAF4050470.1"/>
    </source>
</evidence>
<feature type="domain" description="G" evidence="1">
    <location>
        <begin position="78"/>
        <end position="189"/>
    </location>
</feature>
<dbReference type="EMBL" id="CAJNOQ010011018">
    <property type="protein sequence ID" value="CAF1266735.1"/>
    <property type="molecule type" value="Genomic_DNA"/>
</dbReference>
<evidence type="ECO:0000313" key="3">
    <source>
        <dbReference type="EMBL" id="CAF1266735.1"/>
    </source>
</evidence>
<dbReference type="Gene3D" id="3.40.50.300">
    <property type="entry name" value="P-loop containing nucleotide triphosphate hydrolases"/>
    <property type="match status" value="1"/>
</dbReference>
<evidence type="ECO:0000259" key="1">
    <source>
        <dbReference type="Pfam" id="PF01926"/>
    </source>
</evidence>
<dbReference type="Pfam" id="PF01926">
    <property type="entry name" value="MMR_HSR1"/>
    <property type="match status" value="1"/>
</dbReference>
<evidence type="ECO:0000313" key="4">
    <source>
        <dbReference type="EMBL" id="CAF4042071.1"/>
    </source>
</evidence>
<sequence>MAEEEDHEKTSDPYLLSNDDYIESNRFSIVEENIEPDRTPLDAIQDKLGEIVREAASRHNLSNGVVLNRLAPIDILNFGRSGVGKSCLLKAITKADIPTSSQLDHVTETLQEVRFNSGKLTFRFWDTKGIDKWSSSEDVDNMLNEIKRKSIDPLFIIYCASGSGRVDTKIVIQILKHLQSAKVPIAYVITNIYGHSDDQLEGQIDGGLDIMRKVFSNQTDPVKKNEWHYEFSEPLYMNSSDCGVMDWGDGKGLLIGVNSAPWESKALRRKQPLKNVYELMDFIANNLKDKEFAEFVALTLNNRGYWARASDVIKTKIQSIADILQQWSINMLEHVKYLYSSPKKVHRNTV</sequence>
<dbReference type="InterPro" id="IPR027417">
    <property type="entry name" value="P-loop_NTPase"/>
</dbReference>
<dbReference type="SUPFAM" id="SSF52540">
    <property type="entry name" value="P-loop containing nucleoside triphosphate hydrolases"/>
    <property type="match status" value="1"/>
</dbReference>